<evidence type="ECO:0000313" key="9">
    <source>
        <dbReference type="EMBL" id="KAJ6639277.1"/>
    </source>
</evidence>
<gene>
    <name evidence="9" type="ORF">Bhyg_12020</name>
</gene>
<evidence type="ECO:0000256" key="1">
    <source>
        <dbReference type="ARBA" id="ARBA00011764"/>
    </source>
</evidence>
<feature type="domain" description="Myb/SANT-like DNA-binding" evidence="8">
    <location>
        <begin position="238"/>
        <end position="310"/>
    </location>
</feature>
<evidence type="ECO:0000256" key="2">
    <source>
        <dbReference type="ARBA" id="ARBA00016807"/>
    </source>
</evidence>
<proteinExistence type="predicted"/>
<protein>
    <recommendedName>
        <fullName evidence="2">Regulatory protein zeste</fullName>
    </recommendedName>
</protein>
<evidence type="ECO:0000313" key="10">
    <source>
        <dbReference type="Proteomes" id="UP001151699"/>
    </source>
</evidence>
<dbReference type="InterPro" id="IPR036691">
    <property type="entry name" value="Endo/exonu/phosph_ase_sf"/>
</dbReference>
<dbReference type="Proteomes" id="UP001151699">
    <property type="component" value="Chromosome X"/>
</dbReference>
<keyword evidence="10" id="KW-1185">Reference proteome</keyword>
<keyword evidence="5" id="KW-0804">Transcription</keyword>
<reference evidence="9" key="1">
    <citation type="submission" date="2022-07" db="EMBL/GenBank/DDBJ databases">
        <authorList>
            <person name="Trinca V."/>
            <person name="Uliana J.V.C."/>
            <person name="Torres T.T."/>
            <person name="Ward R.J."/>
            <person name="Monesi N."/>
        </authorList>
    </citation>
    <scope>NUCLEOTIDE SEQUENCE</scope>
    <source>
        <strain evidence="9">HSMRA1968</strain>
        <tissue evidence="9">Whole embryos</tissue>
    </source>
</reference>
<comment type="caution">
    <text evidence="9">The sequence shown here is derived from an EMBL/GenBank/DDBJ whole genome shotgun (WGS) entry which is preliminary data.</text>
</comment>
<evidence type="ECO:0000256" key="6">
    <source>
        <dbReference type="ARBA" id="ARBA00025466"/>
    </source>
</evidence>
<evidence type="ECO:0000256" key="3">
    <source>
        <dbReference type="ARBA" id="ARBA00023015"/>
    </source>
</evidence>
<dbReference type="SUPFAM" id="SSF56219">
    <property type="entry name" value="DNase I-like"/>
    <property type="match status" value="1"/>
</dbReference>
<comment type="function">
    <text evidence="6">Involved in transvection phenomena (= synapsis-dependent gene expression), where the synaptic pairing of chromosomes carrying genes with which zeste interacts influences the expression of these genes. Zeste binds to DNA and stimulates transcription from a nearby promoter.</text>
</comment>
<name>A0A9Q0MWG9_9DIPT</name>
<comment type="subunit">
    <text evidence="1">Self-associates forming complexes of several hundred monomers.</text>
</comment>
<evidence type="ECO:0000259" key="8">
    <source>
        <dbReference type="Pfam" id="PF13873"/>
    </source>
</evidence>
<accession>A0A9Q0MWG9</accession>
<feature type="compositionally biased region" description="Low complexity" evidence="7">
    <location>
        <begin position="188"/>
        <end position="204"/>
    </location>
</feature>
<evidence type="ECO:0000256" key="4">
    <source>
        <dbReference type="ARBA" id="ARBA00023125"/>
    </source>
</evidence>
<organism evidence="9 10">
    <name type="scientific">Pseudolycoriella hygida</name>
    <dbReference type="NCBI Taxonomy" id="35572"/>
    <lineage>
        <taxon>Eukaryota</taxon>
        <taxon>Metazoa</taxon>
        <taxon>Ecdysozoa</taxon>
        <taxon>Arthropoda</taxon>
        <taxon>Hexapoda</taxon>
        <taxon>Insecta</taxon>
        <taxon>Pterygota</taxon>
        <taxon>Neoptera</taxon>
        <taxon>Endopterygota</taxon>
        <taxon>Diptera</taxon>
        <taxon>Nematocera</taxon>
        <taxon>Sciaroidea</taxon>
        <taxon>Sciaridae</taxon>
        <taxon>Pseudolycoriella</taxon>
    </lineage>
</organism>
<dbReference type="Gene3D" id="3.60.10.10">
    <property type="entry name" value="Endonuclease/exonuclease/phosphatase"/>
    <property type="match status" value="1"/>
</dbReference>
<dbReference type="AlphaFoldDB" id="A0A9Q0MWG9"/>
<dbReference type="Pfam" id="PF13873">
    <property type="entry name" value="Myb_DNA-bind_5"/>
    <property type="match status" value="1"/>
</dbReference>
<feature type="region of interest" description="Disordered" evidence="7">
    <location>
        <begin position="179"/>
        <end position="211"/>
    </location>
</feature>
<keyword evidence="4" id="KW-0238">DNA-binding</keyword>
<keyword evidence="3" id="KW-0805">Transcription regulation</keyword>
<evidence type="ECO:0000256" key="7">
    <source>
        <dbReference type="SAM" id="MobiDB-lite"/>
    </source>
</evidence>
<sequence length="360" mass="39890">MTPISSTTGIARDLNPVASTASTSVSIMQNVSPVLIASEVYAPTEQAPDDVKDAFYEQLAQTLNNVKKSDMLVLLGDLNAQVGSLNVNWESVMGTHGLGTMNDNEMCIFRREPPFEDNLTALSSSSEQFTKGFIQNRNDGPTSTITSSMKQENQLRIIHTSLVNQIVLGEADNMELTPTQVSSEGEEAGTSTSFGGGLSSVSGTPSKHIRTPMLTENQPLTVKKNRISRFQQDKRSYTNPEQQKRLLILVQQNYSALYGRIANRLHADVLKSKIWKLITDQLNELGPPKTAESWKLCLAALKDKAKKKLTTTRQRKNRNMSQNDVELNDLDNKIVKIFNIETSTSLHELGFCDIIVIIVF</sequence>
<dbReference type="GO" id="GO:0003677">
    <property type="term" value="F:DNA binding"/>
    <property type="evidence" value="ECO:0007669"/>
    <property type="project" value="UniProtKB-KW"/>
</dbReference>
<dbReference type="InterPro" id="IPR028002">
    <property type="entry name" value="Myb_DNA-bind_5"/>
</dbReference>
<evidence type="ECO:0000256" key="5">
    <source>
        <dbReference type="ARBA" id="ARBA00023163"/>
    </source>
</evidence>
<dbReference type="EMBL" id="WJQU01000003">
    <property type="protein sequence ID" value="KAJ6639277.1"/>
    <property type="molecule type" value="Genomic_DNA"/>
</dbReference>
<dbReference type="OrthoDB" id="6156371at2759"/>